<dbReference type="GO" id="GO:0005764">
    <property type="term" value="C:lysosome"/>
    <property type="evidence" value="ECO:0007669"/>
    <property type="project" value="TreeGrafter"/>
</dbReference>
<sequence>MMKSCLVLVLFPVFISGCCPPKAWTGKNFANYASGKVHLEILQDVFYDNGMMTVHQNLTSDDGTLTRQTIYLNYLTGIQYVLNGDGRCENSSITFTGVGESCIPDNATISKSYIGAGANKIPTTMFRLIGNGFLTYLSVIDNGCVPLMYETTGTLPTGDGLKLTVEYFGVVAVKPDAKIMKMPASCMM</sequence>
<dbReference type="PROSITE" id="PS51257">
    <property type="entry name" value="PROKAR_LIPOPROTEIN"/>
    <property type="match status" value="1"/>
</dbReference>
<dbReference type="EMBL" id="UYJE01004115">
    <property type="protein sequence ID" value="VDI25123.1"/>
    <property type="molecule type" value="Genomic_DNA"/>
</dbReference>
<feature type="signal peptide" evidence="1">
    <location>
        <begin position="1"/>
        <end position="17"/>
    </location>
</feature>
<evidence type="ECO:0000256" key="1">
    <source>
        <dbReference type="SAM" id="SignalP"/>
    </source>
</evidence>
<name>A0A8B6DTZ3_MYTGA</name>
<dbReference type="GO" id="GO:0005576">
    <property type="term" value="C:extracellular region"/>
    <property type="evidence" value="ECO:0007669"/>
    <property type="project" value="InterPro"/>
</dbReference>
<dbReference type="GO" id="GO:0007160">
    <property type="term" value="P:cell-matrix adhesion"/>
    <property type="evidence" value="ECO:0007669"/>
    <property type="project" value="InterPro"/>
</dbReference>
<dbReference type="InterPro" id="IPR001299">
    <property type="entry name" value="Ependymin"/>
</dbReference>
<evidence type="ECO:0000313" key="2">
    <source>
        <dbReference type="EMBL" id="VDI25123.1"/>
    </source>
</evidence>
<accession>A0A8B6DTZ3</accession>
<feature type="chain" id="PRO_5032450502" evidence="1">
    <location>
        <begin position="18"/>
        <end position="188"/>
    </location>
</feature>
<organism evidence="2 3">
    <name type="scientific">Mytilus galloprovincialis</name>
    <name type="common">Mediterranean mussel</name>
    <dbReference type="NCBI Taxonomy" id="29158"/>
    <lineage>
        <taxon>Eukaryota</taxon>
        <taxon>Metazoa</taxon>
        <taxon>Spiralia</taxon>
        <taxon>Lophotrochozoa</taxon>
        <taxon>Mollusca</taxon>
        <taxon>Bivalvia</taxon>
        <taxon>Autobranchia</taxon>
        <taxon>Pteriomorphia</taxon>
        <taxon>Mytilida</taxon>
        <taxon>Mytiloidea</taxon>
        <taxon>Mytilidae</taxon>
        <taxon>Mytilinae</taxon>
        <taxon>Mytilus</taxon>
    </lineage>
</organism>
<dbReference type="PANTHER" id="PTHR10697:SF1">
    <property type="entry name" value="MAMMALIAN EPENDYMIN-RELATED PROTEIN 1"/>
    <property type="match status" value="1"/>
</dbReference>
<dbReference type="Proteomes" id="UP000596742">
    <property type="component" value="Unassembled WGS sequence"/>
</dbReference>
<keyword evidence="1" id="KW-0732">Signal</keyword>
<reference evidence="2" key="1">
    <citation type="submission" date="2018-11" db="EMBL/GenBank/DDBJ databases">
        <authorList>
            <person name="Alioto T."/>
            <person name="Alioto T."/>
        </authorList>
    </citation>
    <scope>NUCLEOTIDE SEQUENCE</scope>
</reference>
<evidence type="ECO:0000313" key="3">
    <source>
        <dbReference type="Proteomes" id="UP000596742"/>
    </source>
</evidence>
<comment type="caution">
    <text evidence="2">The sequence shown here is derived from an EMBL/GenBank/DDBJ whole genome shotgun (WGS) entry which is preliminary data.</text>
</comment>
<proteinExistence type="predicted"/>
<gene>
    <name evidence="2" type="ORF">MGAL_10B066490</name>
</gene>
<dbReference type="AlphaFoldDB" id="A0A8B6DTZ3"/>
<protein>
    <submittedName>
        <fullName evidence="2">Uncharacterized protein</fullName>
    </submittedName>
</protein>
<keyword evidence="3" id="KW-1185">Reference proteome</keyword>
<dbReference type="OrthoDB" id="10001248at2759"/>
<dbReference type="GO" id="GO:0005509">
    <property type="term" value="F:calcium ion binding"/>
    <property type="evidence" value="ECO:0007669"/>
    <property type="project" value="InterPro"/>
</dbReference>
<dbReference type="PANTHER" id="PTHR10697">
    <property type="entry name" value="MAMMALIAN EPENDYMIN-RELATED PROTEIN 1"/>
    <property type="match status" value="1"/>
</dbReference>